<gene>
    <name evidence="7" type="ORF">DWV08_10640</name>
    <name evidence="8" type="ORF">DXU92_02390</name>
</gene>
<dbReference type="EMBL" id="CP031356">
    <property type="protein sequence ID" value="AXK46021.1"/>
    <property type="molecule type" value="Genomic_DNA"/>
</dbReference>
<sequence length="437" mass="47032">MSGAGPRRAPSTATSAIPLVDRARGAIGEWFTEGLSRGRGDALTVGRAALAAALAYLVSGLLWNHEYPFFSSIVAFIIIGFGIEKKMRKIVEMSCGVMLGVLLGELARGLLGAGTWQILVIVFCAGMLARLIDSSNLFGFQVAIQSLLVMIMPVTPTMTPGGRALDAITGVSVAIVVHLLLSGDPRRLQSRAAASFYRELEGTLVNLALAARSGDRAVAQAALKKLRDVSQKYTDEWKLANDVANEIATFAPSGLRHADDVSRLQHLLVGSDRAMRNARVIARQETDFLEAVRGDAHSALADALLAARDAVQELATAVSHEDVDFTAARRQLRLFSSYLTPEMLLRNDEGKRPGRAGHFEGVTLTIQLRSLAIDLLQATGLSASEAKRFLPSLVVAADGDAIGPRPMTVEMRTLEPQATTEALELLITDRSDPDRRR</sequence>
<evidence type="ECO:0000313" key="10">
    <source>
        <dbReference type="Proteomes" id="UP000282185"/>
    </source>
</evidence>
<dbReference type="RefSeq" id="WP_115413760.1">
    <property type="nucleotide sequence ID" value="NZ_CP031356.1"/>
</dbReference>
<feature type="transmembrane region" description="Helical" evidence="5">
    <location>
        <begin position="113"/>
        <end position="131"/>
    </location>
</feature>
<feature type="transmembrane region" description="Helical" evidence="5">
    <location>
        <begin position="164"/>
        <end position="181"/>
    </location>
</feature>
<evidence type="ECO:0000256" key="3">
    <source>
        <dbReference type="ARBA" id="ARBA00022989"/>
    </source>
</evidence>
<dbReference type="EMBL" id="QSWH01000002">
    <property type="protein sequence ID" value="RRR23760.1"/>
    <property type="molecule type" value="Genomic_DNA"/>
</dbReference>
<feature type="transmembrane region" description="Helical" evidence="5">
    <location>
        <begin position="67"/>
        <end position="83"/>
    </location>
</feature>
<evidence type="ECO:0000313" key="9">
    <source>
        <dbReference type="Proteomes" id="UP000254236"/>
    </source>
</evidence>
<evidence type="ECO:0000256" key="2">
    <source>
        <dbReference type="ARBA" id="ARBA00022692"/>
    </source>
</evidence>
<dbReference type="Proteomes" id="UP000282185">
    <property type="component" value="Unassembled WGS sequence"/>
</dbReference>
<evidence type="ECO:0000259" key="6">
    <source>
        <dbReference type="Pfam" id="PF13515"/>
    </source>
</evidence>
<accession>A0A345YQ19</accession>
<name>A0A345YQ19_9MICO</name>
<organism evidence="8 10">
    <name type="scientific">Brachybacterium saurashtrense</name>
    <dbReference type="NCBI Taxonomy" id="556288"/>
    <lineage>
        <taxon>Bacteria</taxon>
        <taxon>Bacillati</taxon>
        <taxon>Actinomycetota</taxon>
        <taxon>Actinomycetes</taxon>
        <taxon>Micrococcales</taxon>
        <taxon>Dermabacteraceae</taxon>
        <taxon>Brachybacterium</taxon>
    </lineage>
</organism>
<reference evidence="7 9" key="1">
    <citation type="submission" date="2018-07" db="EMBL/GenBank/DDBJ databases">
        <title>Brachybacterium saurashtrense DSM 23186 genome sequence.</title>
        <authorList>
            <person name="Guo L."/>
        </authorList>
    </citation>
    <scope>NUCLEOTIDE SEQUENCE [LARGE SCALE GENOMIC DNA]</scope>
    <source>
        <strain evidence="7 9">DSM 23186</strain>
    </source>
</reference>
<dbReference type="GO" id="GO:0016020">
    <property type="term" value="C:membrane"/>
    <property type="evidence" value="ECO:0007669"/>
    <property type="project" value="UniProtKB-SubCell"/>
</dbReference>
<feature type="domain" description="Integral membrane bound transporter" evidence="6">
    <location>
        <begin position="55"/>
        <end position="177"/>
    </location>
</feature>
<evidence type="ECO:0000313" key="7">
    <source>
        <dbReference type="EMBL" id="AXK46021.1"/>
    </source>
</evidence>
<comment type="subcellular location">
    <subcellularLocation>
        <location evidence="1">Membrane</location>
        <topology evidence="1">Multi-pass membrane protein</topology>
    </subcellularLocation>
</comment>
<reference evidence="8 10" key="2">
    <citation type="submission" date="2018-08" db="EMBL/GenBank/DDBJ databases">
        <title>Brachybacterium saurashtrense DSM 23186.</title>
        <authorList>
            <person name="Li Y."/>
        </authorList>
    </citation>
    <scope>NUCLEOTIDE SEQUENCE [LARGE SCALE GENOMIC DNA]</scope>
    <source>
        <strain evidence="8 10">DSM 23186</strain>
    </source>
</reference>
<dbReference type="Proteomes" id="UP000254236">
    <property type="component" value="Chromosome"/>
</dbReference>
<keyword evidence="2 5" id="KW-0812">Transmembrane</keyword>
<feature type="transmembrane region" description="Helical" evidence="5">
    <location>
        <begin position="138"/>
        <end position="158"/>
    </location>
</feature>
<keyword evidence="3 5" id="KW-1133">Transmembrane helix</keyword>
<keyword evidence="9" id="KW-1185">Reference proteome</keyword>
<dbReference type="AlphaFoldDB" id="A0A345YQ19"/>
<evidence type="ECO:0000256" key="4">
    <source>
        <dbReference type="ARBA" id="ARBA00023136"/>
    </source>
</evidence>
<dbReference type="Pfam" id="PF13515">
    <property type="entry name" value="FUSC_2"/>
    <property type="match status" value="1"/>
</dbReference>
<dbReference type="OrthoDB" id="5198202at2"/>
<dbReference type="InterPro" id="IPR049453">
    <property type="entry name" value="Memb_transporter_dom"/>
</dbReference>
<evidence type="ECO:0000256" key="5">
    <source>
        <dbReference type="SAM" id="Phobius"/>
    </source>
</evidence>
<dbReference type="KEGG" id="bsau:DWV08_10640"/>
<keyword evidence="4 5" id="KW-0472">Membrane</keyword>
<proteinExistence type="predicted"/>
<protein>
    <submittedName>
        <fullName evidence="8">FUSC family protein</fullName>
    </submittedName>
</protein>
<evidence type="ECO:0000256" key="1">
    <source>
        <dbReference type="ARBA" id="ARBA00004141"/>
    </source>
</evidence>
<evidence type="ECO:0000313" key="8">
    <source>
        <dbReference type="EMBL" id="RRR23760.1"/>
    </source>
</evidence>